<organism evidence="5 6">
    <name type="scientific">Lujinxingia vulgaris</name>
    <dbReference type="NCBI Taxonomy" id="2600176"/>
    <lineage>
        <taxon>Bacteria</taxon>
        <taxon>Deltaproteobacteria</taxon>
        <taxon>Bradymonadales</taxon>
        <taxon>Lujinxingiaceae</taxon>
        <taxon>Lujinxingia</taxon>
    </lineage>
</organism>
<keyword evidence="1" id="KW-0677">Repeat</keyword>
<keyword evidence="6" id="KW-1185">Reference proteome</keyword>
<dbReference type="PANTHER" id="PTHR22870:SF408">
    <property type="entry name" value="OS09G0560450 PROTEIN"/>
    <property type="match status" value="1"/>
</dbReference>
<evidence type="ECO:0000313" key="6">
    <source>
        <dbReference type="Proteomes" id="UP000321412"/>
    </source>
</evidence>
<dbReference type="EMBL" id="VOSM01000008">
    <property type="protein sequence ID" value="TXD35636.1"/>
    <property type="molecule type" value="Genomic_DNA"/>
</dbReference>
<feature type="compositionally biased region" description="Low complexity" evidence="2">
    <location>
        <begin position="33"/>
        <end position="45"/>
    </location>
</feature>
<dbReference type="InterPro" id="IPR000408">
    <property type="entry name" value="Reg_chr_condens"/>
</dbReference>
<feature type="chain" id="PRO_5022777898" description="RCC1-like domain-containing protein" evidence="3">
    <location>
        <begin position="21"/>
        <end position="531"/>
    </location>
</feature>
<dbReference type="RefSeq" id="WP_146982376.1">
    <property type="nucleotide sequence ID" value="NZ_VOSM01000008.1"/>
</dbReference>
<name>A0A5C6X5T9_9DELT</name>
<evidence type="ECO:0000256" key="1">
    <source>
        <dbReference type="ARBA" id="ARBA00022737"/>
    </source>
</evidence>
<feature type="region of interest" description="Disordered" evidence="2">
    <location>
        <begin position="29"/>
        <end position="78"/>
    </location>
</feature>
<evidence type="ECO:0000256" key="3">
    <source>
        <dbReference type="SAM" id="SignalP"/>
    </source>
</evidence>
<evidence type="ECO:0000313" key="5">
    <source>
        <dbReference type="EMBL" id="TXD35636.1"/>
    </source>
</evidence>
<dbReference type="InterPro" id="IPR009091">
    <property type="entry name" value="RCC1/BLIP-II"/>
</dbReference>
<dbReference type="Pfam" id="PF25390">
    <property type="entry name" value="WD40_RLD"/>
    <property type="match status" value="1"/>
</dbReference>
<dbReference type="AlphaFoldDB" id="A0A5C6X5T9"/>
<dbReference type="Gene3D" id="2.130.10.30">
    <property type="entry name" value="Regulator of chromosome condensation 1/beta-lactamase-inhibitor protein II"/>
    <property type="match status" value="2"/>
</dbReference>
<evidence type="ECO:0000259" key="4">
    <source>
        <dbReference type="Pfam" id="PF25390"/>
    </source>
</evidence>
<dbReference type="InterPro" id="IPR058923">
    <property type="entry name" value="RCC1-like_dom"/>
</dbReference>
<evidence type="ECO:0000256" key="2">
    <source>
        <dbReference type="SAM" id="MobiDB-lite"/>
    </source>
</evidence>
<protein>
    <recommendedName>
        <fullName evidence="4">RCC1-like domain-containing protein</fullName>
    </recommendedName>
</protein>
<dbReference type="PRINTS" id="PR00633">
    <property type="entry name" value="RCCNDNSATION"/>
</dbReference>
<dbReference type="Proteomes" id="UP000321412">
    <property type="component" value="Unassembled WGS sequence"/>
</dbReference>
<reference evidence="5 6" key="1">
    <citation type="submission" date="2019-08" db="EMBL/GenBank/DDBJ databases">
        <title>Bradymonadales sp. TMQ4.</title>
        <authorList>
            <person name="Liang Q."/>
        </authorList>
    </citation>
    <scope>NUCLEOTIDE SEQUENCE [LARGE SCALE GENOMIC DNA]</scope>
    <source>
        <strain evidence="5 6">TMQ4</strain>
    </source>
</reference>
<proteinExistence type="predicted"/>
<keyword evidence="3" id="KW-0732">Signal</keyword>
<dbReference type="Pfam" id="PF13540">
    <property type="entry name" value="RCC1_2"/>
    <property type="match status" value="1"/>
</dbReference>
<dbReference type="PROSITE" id="PS51257">
    <property type="entry name" value="PROKAR_LIPOPROTEIN"/>
    <property type="match status" value="1"/>
</dbReference>
<feature type="compositionally biased region" description="Acidic residues" evidence="2">
    <location>
        <begin position="56"/>
        <end position="74"/>
    </location>
</feature>
<gene>
    <name evidence="5" type="ORF">FRC98_15625</name>
</gene>
<dbReference type="OrthoDB" id="9758365at2"/>
<accession>A0A5C6X5T9</accession>
<feature type="signal peptide" evidence="3">
    <location>
        <begin position="1"/>
        <end position="20"/>
    </location>
</feature>
<dbReference type="InterPro" id="IPR051210">
    <property type="entry name" value="Ub_ligase/GEF_domain"/>
</dbReference>
<dbReference type="SUPFAM" id="SSF50985">
    <property type="entry name" value="RCC1/BLIP-II"/>
    <property type="match status" value="2"/>
</dbReference>
<sequence>MLRPYATSLVVLLLASLLSAGCASVEPDWNIEPDASSPDTDAPDSGQPDLGLPDADPTDVGEDADAAPEDDADTTEPLPCDGLCGPNEQCRDEVCVDLCDEAGFVCGDHTLSGQAVSCGSCDLGACQEGQCVDVCGEVGAECGDIYIDGTRYSCADCAGGERCAPNNLCVADQNFVDLSAGAEHTCALRPNGQVRCWGRGDDGQLGNRAYSGSQFPTASFNIDGALQVSAGNFHTCALMGDNRVRCWGLNAQGQLGTGTTNNANQPMAVTSLLDVTHISAGGNHSCARTSLGLVRCWGFNAQGQLGGGNLTATLSKINVQNQGGGNFDQVVDISLGNNHSCALRTSGEVWCWGLNDKSQLGVSGTQGATTPRQVFNLPASRRISAGYDHTCALTLDGDVYCWGRNDNGQLGRGTSGSPGLAQRVNLPADAVDVAAGWLHTCAALVDGSTHCWGDNARSQLSRASTLGDSASPISVPLLEEVYRVAAGRYHSCALSTSGEAFCWGAAENGQLGDGTQGDANNVRITPVQVAP</sequence>
<comment type="caution">
    <text evidence="5">The sequence shown here is derived from an EMBL/GenBank/DDBJ whole genome shotgun (WGS) entry which is preliminary data.</text>
</comment>
<dbReference type="PROSITE" id="PS50012">
    <property type="entry name" value="RCC1_3"/>
    <property type="match status" value="7"/>
</dbReference>
<feature type="domain" description="RCC1-like" evidence="4">
    <location>
        <begin position="161"/>
        <end position="475"/>
    </location>
</feature>
<dbReference type="PANTHER" id="PTHR22870">
    <property type="entry name" value="REGULATOR OF CHROMOSOME CONDENSATION"/>
    <property type="match status" value="1"/>
</dbReference>